<keyword evidence="2" id="KW-1185">Reference proteome</keyword>
<accession>A0ACC0VQZ3</accession>
<protein>
    <submittedName>
        <fullName evidence="1">Uncharacterized protein</fullName>
    </submittedName>
</protein>
<proteinExistence type="predicted"/>
<evidence type="ECO:0000313" key="1">
    <source>
        <dbReference type="EMBL" id="KAI9908918.1"/>
    </source>
</evidence>
<gene>
    <name evidence="1" type="ORF">PsorP6_014536</name>
</gene>
<evidence type="ECO:0000313" key="2">
    <source>
        <dbReference type="Proteomes" id="UP001163321"/>
    </source>
</evidence>
<dbReference type="Proteomes" id="UP001163321">
    <property type="component" value="Chromosome 7"/>
</dbReference>
<sequence>MVPLEQDNPILHDPGYWEGRRFYSPEAGEKELQPYAARNGFVVTRRRTKTDRKGDPEKIVIKCGLGDSYRDRGNRVGWVAGNAKPVAEIARLSSVSEDMKPQILVMNDNCVPKPKILSTIQNPLLVSKDTENMRKRKEEGRASKALPQWKL</sequence>
<name>A0ACC0VQZ3_9STRA</name>
<comment type="caution">
    <text evidence="1">The sequence shown here is derived from an EMBL/GenBank/DDBJ whole genome shotgun (WGS) entry which is preliminary data.</text>
</comment>
<dbReference type="EMBL" id="CM047586">
    <property type="protein sequence ID" value="KAI9908918.1"/>
    <property type="molecule type" value="Genomic_DNA"/>
</dbReference>
<reference evidence="1 2" key="1">
    <citation type="journal article" date="2022" name="bioRxiv">
        <title>The genome of the oomycete Peronosclerospora sorghi, a cosmopolitan pathogen of maize and sorghum, is inflated with dispersed pseudogenes.</title>
        <authorList>
            <person name="Fletcher K."/>
            <person name="Martin F."/>
            <person name="Isakeit T."/>
            <person name="Cavanaugh K."/>
            <person name="Magill C."/>
            <person name="Michelmore R."/>
        </authorList>
    </citation>
    <scope>NUCLEOTIDE SEQUENCE [LARGE SCALE GENOMIC DNA]</scope>
    <source>
        <strain evidence="1">P6</strain>
    </source>
</reference>
<organism evidence="1 2">
    <name type="scientific">Peronosclerospora sorghi</name>
    <dbReference type="NCBI Taxonomy" id="230839"/>
    <lineage>
        <taxon>Eukaryota</taxon>
        <taxon>Sar</taxon>
        <taxon>Stramenopiles</taxon>
        <taxon>Oomycota</taxon>
        <taxon>Peronosporomycetes</taxon>
        <taxon>Peronosporales</taxon>
        <taxon>Peronosporaceae</taxon>
        <taxon>Peronosclerospora</taxon>
    </lineage>
</organism>